<reference evidence="2 3" key="1">
    <citation type="journal article" date="2014" name="PLoS ONE">
        <title>The first complete genome sequence of the class fimbriimonadia in the phylum armatimonadetes.</title>
        <authorList>
            <person name="Hu Z.Y."/>
            <person name="Wang Y.Z."/>
            <person name="Im W.T."/>
            <person name="Wang S.Y."/>
            <person name="Zhao G.P."/>
            <person name="Zheng H.J."/>
            <person name="Quan Z.X."/>
        </authorList>
    </citation>
    <scope>NUCLEOTIDE SEQUENCE [LARGE SCALE GENOMIC DNA]</scope>
    <source>
        <strain evidence="2">Gsoil 348</strain>
    </source>
</reference>
<dbReference type="PANTHER" id="PTHR43591">
    <property type="entry name" value="METHYLTRANSFERASE"/>
    <property type="match status" value="1"/>
</dbReference>
<protein>
    <submittedName>
        <fullName evidence="2">Putative S-adenosyl-L-methionine-dependent methyltransferase</fullName>
    </submittedName>
</protein>
<dbReference type="GO" id="GO:0008757">
    <property type="term" value="F:S-adenosylmethionine-dependent methyltransferase activity"/>
    <property type="evidence" value="ECO:0007669"/>
    <property type="project" value="InterPro"/>
</dbReference>
<dbReference type="eggNOG" id="COG2226">
    <property type="taxonomic scope" value="Bacteria"/>
</dbReference>
<evidence type="ECO:0000313" key="2">
    <source>
        <dbReference type="EMBL" id="AIE85734.1"/>
    </source>
</evidence>
<dbReference type="SUPFAM" id="SSF53335">
    <property type="entry name" value="S-adenosyl-L-methionine-dependent methyltransferases"/>
    <property type="match status" value="1"/>
</dbReference>
<dbReference type="EMBL" id="CP007139">
    <property type="protein sequence ID" value="AIE85734.1"/>
    <property type="molecule type" value="Genomic_DNA"/>
</dbReference>
<dbReference type="InterPro" id="IPR013216">
    <property type="entry name" value="Methyltransf_11"/>
</dbReference>
<dbReference type="KEGG" id="fgi:OP10G_2366"/>
<evidence type="ECO:0000313" key="3">
    <source>
        <dbReference type="Proteomes" id="UP000027982"/>
    </source>
</evidence>
<proteinExistence type="predicted"/>
<dbReference type="CDD" id="cd02440">
    <property type="entry name" value="AdoMet_MTases"/>
    <property type="match status" value="1"/>
</dbReference>
<sequence>MSNSIHQLVTDQFAPTAASYAVSAVHGNAQALAELVALVDPKPTDEVLDVATGAGHVALAFAPRVAKVVAYDLTPSMLEQTLASARGRGLSNIETQQGTAEKLPFADASFDIYTVRLAPHHFADTAESVREAARVLRPGGRYLVVDTASPEDAGLAVELDEIERLRDPSHVHNYSPSEWRQMVEDAGLTVEHEANSFCDEGRAMDFDDWVIRMRTPEDAVTELRRRFTQASPELRRLLDISIDGNRIGFRLPQVTMLARKAG</sequence>
<dbReference type="OrthoDB" id="9795634at2"/>
<dbReference type="GO" id="GO:0032259">
    <property type="term" value="P:methylation"/>
    <property type="evidence" value="ECO:0007669"/>
    <property type="project" value="UniProtKB-KW"/>
</dbReference>
<dbReference type="AlphaFoldDB" id="A0A068NVV0"/>
<name>A0A068NVV0_FIMGI</name>
<dbReference type="Pfam" id="PF08241">
    <property type="entry name" value="Methyltransf_11"/>
    <property type="match status" value="1"/>
</dbReference>
<feature type="domain" description="Methyltransferase type 11" evidence="1">
    <location>
        <begin position="48"/>
        <end position="143"/>
    </location>
</feature>
<dbReference type="HOGENOM" id="CLU_037990_10_0_0"/>
<keyword evidence="3" id="KW-1185">Reference proteome</keyword>
<organism evidence="2 3">
    <name type="scientific">Fimbriimonas ginsengisoli Gsoil 348</name>
    <dbReference type="NCBI Taxonomy" id="661478"/>
    <lineage>
        <taxon>Bacteria</taxon>
        <taxon>Bacillati</taxon>
        <taxon>Armatimonadota</taxon>
        <taxon>Fimbriimonadia</taxon>
        <taxon>Fimbriimonadales</taxon>
        <taxon>Fimbriimonadaceae</taxon>
        <taxon>Fimbriimonas</taxon>
    </lineage>
</organism>
<dbReference type="RefSeq" id="WP_025225706.1">
    <property type="nucleotide sequence ID" value="NZ_CP007139.1"/>
</dbReference>
<dbReference type="InterPro" id="IPR029063">
    <property type="entry name" value="SAM-dependent_MTases_sf"/>
</dbReference>
<keyword evidence="2" id="KW-0489">Methyltransferase</keyword>
<gene>
    <name evidence="2" type="ORF">OP10G_2366</name>
</gene>
<accession>A0A068NVV0</accession>
<keyword evidence="2" id="KW-0808">Transferase</keyword>
<dbReference type="Gene3D" id="3.40.50.150">
    <property type="entry name" value="Vaccinia Virus protein VP39"/>
    <property type="match status" value="1"/>
</dbReference>
<evidence type="ECO:0000259" key="1">
    <source>
        <dbReference type="Pfam" id="PF08241"/>
    </source>
</evidence>
<dbReference type="Proteomes" id="UP000027982">
    <property type="component" value="Chromosome"/>
</dbReference>